<name>A0A9P4IFR2_9PEZI</name>
<reference evidence="1" key="1">
    <citation type="journal article" date="2020" name="Stud. Mycol.">
        <title>101 Dothideomycetes genomes: a test case for predicting lifestyles and emergence of pathogens.</title>
        <authorList>
            <person name="Haridas S."/>
            <person name="Albert R."/>
            <person name="Binder M."/>
            <person name="Bloem J."/>
            <person name="Labutti K."/>
            <person name="Salamov A."/>
            <person name="Andreopoulos B."/>
            <person name="Baker S."/>
            <person name="Barry K."/>
            <person name="Bills G."/>
            <person name="Bluhm B."/>
            <person name="Cannon C."/>
            <person name="Castanera R."/>
            <person name="Culley D."/>
            <person name="Daum C."/>
            <person name="Ezra D."/>
            <person name="Gonzalez J."/>
            <person name="Henrissat B."/>
            <person name="Kuo A."/>
            <person name="Liang C."/>
            <person name="Lipzen A."/>
            <person name="Lutzoni F."/>
            <person name="Magnuson J."/>
            <person name="Mondo S."/>
            <person name="Nolan M."/>
            <person name="Ohm R."/>
            <person name="Pangilinan J."/>
            <person name="Park H.-J."/>
            <person name="Ramirez L."/>
            <person name="Alfaro M."/>
            <person name="Sun H."/>
            <person name="Tritt A."/>
            <person name="Yoshinaga Y."/>
            <person name="Zwiers L.-H."/>
            <person name="Turgeon B."/>
            <person name="Goodwin S."/>
            <person name="Spatafora J."/>
            <person name="Crous P."/>
            <person name="Grigoriev I."/>
        </authorList>
    </citation>
    <scope>NUCLEOTIDE SEQUENCE</scope>
    <source>
        <strain evidence="1">CBS 133067</strain>
    </source>
</reference>
<gene>
    <name evidence="1" type="ORF">NA57DRAFT_75624</name>
</gene>
<sequence length="150" mass="17511">MLEESGSREYIARKIREYEERYQPPKGENSFAMVYKNALATLGLDVQLEEIDRRARRMLEHHSFDPSHEACEQLLVSVLPLPLRARTYLMLAEIWPKTLPPLKGMMEKRVFLGRAEELCEEMEENGLEYVADEIEEDIVKMRALGETSHE</sequence>
<evidence type="ECO:0000313" key="1">
    <source>
        <dbReference type="EMBL" id="KAF2100124.1"/>
    </source>
</evidence>
<dbReference type="Proteomes" id="UP000799772">
    <property type="component" value="Unassembled WGS sequence"/>
</dbReference>
<proteinExistence type="predicted"/>
<evidence type="ECO:0000313" key="2">
    <source>
        <dbReference type="Proteomes" id="UP000799772"/>
    </source>
</evidence>
<comment type="caution">
    <text evidence="1">The sequence shown here is derived from an EMBL/GenBank/DDBJ whole genome shotgun (WGS) entry which is preliminary data.</text>
</comment>
<dbReference type="EMBL" id="ML978125">
    <property type="protein sequence ID" value="KAF2100124.1"/>
    <property type="molecule type" value="Genomic_DNA"/>
</dbReference>
<protein>
    <submittedName>
        <fullName evidence="1">Uncharacterized protein</fullName>
    </submittedName>
</protein>
<keyword evidence="2" id="KW-1185">Reference proteome</keyword>
<organism evidence="1 2">
    <name type="scientific">Rhizodiscina lignyota</name>
    <dbReference type="NCBI Taxonomy" id="1504668"/>
    <lineage>
        <taxon>Eukaryota</taxon>
        <taxon>Fungi</taxon>
        <taxon>Dikarya</taxon>
        <taxon>Ascomycota</taxon>
        <taxon>Pezizomycotina</taxon>
        <taxon>Dothideomycetes</taxon>
        <taxon>Pleosporomycetidae</taxon>
        <taxon>Aulographales</taxon>
        <taxon>Rhizodiscinaceae</taxon>
        <taxon>Rhizodiscina</taxon>
    </lineage>
</organism>
<dbReference type="AlphaFoldDB" id="A0A9P4IFR2"/>
<accession>A0A9P4IFR2</accession>